<accession>X0ZB68</accession>
<comment type="caution">
    <text evidence="1">The sequence shown here is derived from an EMBL/GenBank/DDBJ whole genome shotgun (WGS) entry which is preliminary data.</text>
</comment>
<reference evidence="1" key="1">
    <citation type="journal article" date="2014" name="Front. Microbiol.">
        <title>High frequency of phylogenetically diverse reductive dehalogenase-homologous genes in deep subseafloor sedimentary metagenomes.</title>
        <authorList>
            <person name="Kawai M."/>
            <person name="Futagami T."/>
            <person name="Toyoda A."/>
            <person name="Takaki Y."/>
            <person name="Nishi S."/>
            <person name="Hori S."/>
            <person name="Arai W."/>
            <person name="Tsubouchi T."/>
            <person name="Morono Y."/>
            <person name="Uchiyama I."/>
            <person name="Ito T."/>
            <person name="Fujiyama A."/>
            <person name="Inagaki F."/>
            <person name="Takami H."/>
        </authorList>
    </citation>
    <scope>NUCLEOTIDE SEQUENCE</scope>
    <source>
        <strain evidence="1">Expedition CK06-06</strain>
    </source>
</reference>
<gene>
    <name evidence="1" type="ORF">S01H1_74909</name>
</gene>
<organism evidence="1">
    <name type="scientific">marine sediment metagenome</name>
    <dbReference type="NCBI Taxonomy" id="412755"/>
    <lineage>
        <taxon>unclassified sequences</taxon>
        <taxon>metagenomes</taxon>
        <taxon>ecological metagenomes</taxon>
    </lineage>
</organism>
<proteinExistence type="predicted"/>
<name>X0ZB68_9ZZZZ</name>
<dbReference type="AlphaFoldDB" id="X0ZB68"/>
<protein>
    <submittedName>
        <fullName evidence="1">Uncharacterized protein</fullName>
    </submittedName>
</protein>
<evidence type="ECO:0000313" key="1">
    <source>
        <dbReference type="EMBL" id="GAG45651.1"/>
    </source>
</evidence>
<sequence length="92" mass="9578">MKEFKRAGLGLSDGGPVITLDGKVPKRVKRIAVIVDPEDGLALVRVVSKEAAGALSTRDYPLDPFAFDVAVKGTSKKPAGKLGGRKTGGDSE</sequence>
<dbReference type="EMBL" id="BARS01050146">
    <property type="protein sequence ID" value="GAG45651.1"/>
    <property type="molecule type" value="Genomic_DNA"/>
</dbReference>